<dbReference type="Gene3D" id="3.90.1590.10">
    <property type="entry name" value="glutathione-dependent formaldehyde- activating enzyme (gfa)"/>
    <property type="match status" value="1"/>
</dbReference>
<dbReference type="InterPro" id="IPR011057">
    <property type="entry name" value="Mss4-like_sf"/>
</dbReference>
<gene>
    <name evidence="6" type="ORF">MO867_14815</name>
</gene>
<name>A0A9X2J5W1_9GAMM</name>
<sequence length="146" mass="16661">MHDFHKGGCVCGQARFRTLGSPRRVSLCSCHWCRKRTGSVLGLSVYFDWELVIFTRGQLKTHRLNSDAGRWIKSQFCPECGSALSWTLEFLPRYRGLAGGAFDHPEFIYPERYVFSRSKPEWLEVANDISLCPNMAGPAKDVRDQS</sequence>
<keyword evidence="3" id="KW-0862">Zinc</keyword>
<dbReference type="InterPro" id="IPR006913">
    <property type="entry name" value="CENP-V/GFA"/>
</dbReference>
<protein>
    <submittedName>
        <fullName evidence="6">GFA family protein</fullName>
    </submittedName>
</protein>
<keyword evidence="2" id="KW-0479">Metal-binding</keyword>
<feature type="domain" description="CENP-V/GFA" evidence="5">
    <location>
        <begin position="5"/>
        <end position="110"/>
    </location>
</feature>
<evidence type="ECO:0000256" key="2">
    <source>
        <dbReference type="ARBA" id="ARBA00022723"/>
    </source>
</evidence>
<dbReference type="GO" id="GO:0016846">
    <property type="term" value="F:carbon-sulfur lyase activity"/>
    <property type="evidence" value="ECO:0007669"/>
    <property type="project" value="InterPro"/>
</dbReference>
<evidence type="ECO:0000313" key="7">
    <source>
        <dbReference type="Proteomes" id="UP001139028"/>
    </source>
</evidence>
<dbReference type="RefSeq" id="WP_252470490.1">
    <property type="nucleotide sequence ID" value="NZ_JALBWM010000071.1"/>
</dbReference>
<proteinExistence type="inferred from homology"/>
<evidence type="ECO:0000259" key="5">
    <source>
        <dbReference type="PROSITE" id="PS51891"/>
    </source>
</evidence>
<keyword evidence="7" id="KW-1185">Reference proteome</keyword>
<dbReference type="SUPFAM" id="SSF51316">
    <property type="entry name" value="Mss4-like"/>
    <property type="match status" value="1"/>
</dbReference>
<evidence type="ECO:0000313" key="6">
    <source>
        <dbReference type="EMBL" id="MCO1335608.1"/>
    </source>
</evidence>
<dbReference type="AlphaFoldDB" id="A0A9X2J5W1"/>
<dbReference type="Proteomes" id="UP001139028">
    <property type="component" value="Unassembled WGS sequence"/>
</dbReference>
<dbReference type="EMBL" id="JALBWM010000071">
    <property type="protein sequence ID" value="MCO1335608.1"/>
    <property type="molecule type" value="Genomic_DNA"/>
</dbReference>
<dbReference type="PANTHER" id="PTHR33337:SF40">
    <property type="entry name" value="CENP-V_GFA DOMAIN-CONTAINING PROTEIN-RELATED"/>
    <property type="match status" value="1"/>
</dbReference>
<dbReference type="PROSITE" id="PS51891">
    <property type="entry name" value="CENP_V_GFA"/>
    <property type="match status" value="1"/>
</dbReference>
<evidence type="ECO:0000256" key="4">
    <source>
        <dbReference type="ARBA" id="ARBA00023239"/>
    </source>
</evidence>
<evidence type="ECO:0000256" key="3">
    <source>
        <dbReference type="ARBA" id="ARBA00022833"/>
    </source>
</evidence>
<evidence type="ECO:0000256" key="1">
    <source>
        <dbReference type="ARBA" id="ARBA00005495"/>
    </source>
</evidence>
<accession>A0A9X2J5W1</accession>
<dbReference type="Pfam" id="PF04828">
    <property type="entry name" value="GFA"/>
    <property type="match status" value="1"/>
</dbReference>
<keyword evidence="4" id="KW-0456">Lyase</keyword>
<reference evidence="6" key="1">
    <citation type="journal article" date="2022" name="Arch. Microbiol.">
        <title>Microbulbifer okhotskensis sp. nov., isolated from a deep bottom sediment of the Okhotsk Sea.</title>
        <authorList>
            <person name="Romanenko L."/>
            <person name="Kurilenko V."/>
            <person name="Otstavnykh N."/>
            <person name="Velansky P."/>
            <person name="Isaeva M."/>
            <person name="Mikhailov V."/>
        </authorList>
    </citation>
    <scope>NUCLEOTIDE SEQUENCE</scope>
    <source>
        <strain evidence="6">OS29</strain>
    </source>
</reference>
<comment type="similarity">
    <text evidence="1">Belongs to the Gfa family.</text>
</comment>
<comment type="caution">
    <text evidence="6">The sequence shown here is derived from an EMBL/GenBank/DDBJ whole genome shotgun (WGS) entry which is preliminary data.</text>
</comment>
<dbReference type="GO" id="GO:0046872">
    <property type="term" value="F:metal ion binding"/>
    <property type="evidence" value="ECO:0007669"/>
    <property type="project" value="UniProtKB-KW"/>
</dbReference>
<organism evidence="6 7">
    <name type="scientific">Microbulbifer okhotskensis</name>
    <dbReference type="NCBI Taxonomy" id="2926617"/>
    <lineage>
        <taxon>Bacteria</taxon>
        <taxon>Pseudomonadati</taxon>
        <taxon>Pseudomonadota</taxon>
        <taxon>Gammaproteobacteria</taxon>
        <taxon>Cellvibrionales</taxon>
        <taxon>Microbulbiferaceae</taxon>
        <taxon>Microbulbifer</taxon>
    </lineage>
</organism>
<dbReference type="PANTHER" id="PTHR33337">
    <property type="entry name" value="GFA DOMAIN-CONTAINING PROTEIN"/>
    <property type="match status" value="1"/>
</dbReference>